<protein>
    <submittedName>
        <fullName evidence="2">TnpV protein</fullName>
    </submittedName>
</protein>
<feature type="coiled-coil region" evidence="1">
    <location>
        <begin position="64"/>
        <end position="91"/>
    </location>
</feature>
<dbReference type="EMBL" id="QSES01000015">
    <property type="protein sequence ID" value="RGZ92066.1"/>
    <property type="molecule type" value="Genomic_DNA"/>
</dbReference>
<dbReference type="EMBL" id="QSKY01000002">
    <property type="protein sequence ID" value="RHF08071.1"/>
    <property type="molecule type" value="Genomic_DNA"/>
</dbReference>
<dbReference type="AlphaFoldDB" id="A0A413Q6C2"/>
<dbReference type="InterPro" id="IPR026989">
    <property type="entry name" value="TnpV"/>
</dbReference>
<keyword evidence="1" id="KW-0175">Coiled coil</keyword>
<evidence type="ECO:0000313" key="3">
    <source>
        <dbReference type="EMBL" id="RHA92522.1"/>
    </source>
</evidence>
<evidence type="ECO:0000313" key="4">
    <source>
        <dbReference type="EMBL" id="RHF08071.1"/>
    </source>
</evidence>
<reference evidence="5 6" key="1">
    <citation type="submission" date="2018-08" db="EMBL/GenBank/DDBJ databases">
        <title>A genome reference for cultivated species of the human gut microbiota.</title>
        <authorList>
            <person name="Zou Y."/>
            <person name="Xue W."/>
            <person name="Luo G."/>
        </authorList>
    </citation>
    <scope>NUCLEOTIDE SEQUENCE [LARGE SCALE GENOMIC DNA]</scope>
    <source>
        <strain evidence="4 5">AM26-2LB</strain>
        <strain evidence="3 7">AM42-17AT</strain>
        <strain evidence="2 6">AM47-6BH</strain>
    </source>
</reference>
<dbReference type="RefSeq" id="WP_118140368.1">
    <property type="nucleotide sequence ID" value="NZ_QSKY01000002.1"/>
</dbReference>
<name>A0A413Q6C2_9FIRM</name>
<accession>A0A413Q6C2</accession>
<organism evidence="2 6">
    <name type="scientific">Agathobacter rectalis</name>
    <dbReference type="NCBI Taxonomy" id="39491"/>
    <lineage>
        <taxon>Bacteria</taxon>
        <taxon>Bacillati</taxon>
        <taxon>Bacillota</taxon>
        <taxon>Clostridia</taxon>
        <taxon>Lachnospirales</taxon>
        <taxon>Lachnospiraceae</taxon>
        <taxon>Agathobacter</taxon>
    </lineage>
</organism>
<evidence type="ECO:0000313" key="7">
    <source>
        <dbReference type="Proteomes" id="UP000286220"/>
    </source>
</evidence>
<dbReference type="Proteomes" id="UP000286220">
    <property type="component" value="Unassembled WGS sequence"/>
</dbReference>
<comment type="caution">
    <text evidence="2">The sequence shown here is derived from an EMBL/GenBank/DDBJ whole genome shotgun (WGS) entry which is preliminary data.</text>
</comment>
<evidence type="ECO:0000313" key="2">
    <source>
        <dbReference type="EMBL" id="RGZ92066.1"/>
    </source>
</evidence>
<evidence type="ECO:0000313" key="6">
    <source>
        <dbReference type="Proteomes" id="UP000283721"/>
    </source>
</evidence>
<dbReference type="Proteomes" id="UP000283501">
    <property type="component" value="Unassembled WGS sequence"/>
</dbReference>
<evidence type="ECO:0000313" key="5">
    <source>
        <dbReference type="Proteomes" id="UP000283501"/>
    </source>
</evidence>
<sequence length="119" mass="14084">MNMELDYMQSGDYLIPNIVPNQQSNEPLGRMARLHRRWLETKHHGNFTALLMQGILEDTCLEVGHKAEAEIDRLMEKMMKEENVTEELKRQDQMEWVRRVNNIKARAEEIVLDTIVYTL</sequence>
<proteinExistence type="predicted"/>
<dbReference type="EMBL" id="QSFZ01000006">
    <property type="protein sequence ID" value="RHA92522.1"/>
    <property type="molecule type" value="Genomic_DNA"/>
</dbReference>
<dbReference type="Proteomes" id="UP000283721">
    <property type="component" value="Unassembled WGS sequence"/>
</dbReference>
<evidence type="ECO:0000256" key="1">
    <source>
        <dbReference type="SAM" id="Coils"/>
    </source>
</evidence>
<gene>
    <name evidence="4" type="ORF">DW703_02635</name>
    <name evidence="3" type="ORF">DW912_07315</name>
    <name evidence="2" type="ORF">DW967_09045</name>
</gene>
<dbReference type="Pfam" id="PF14198">
    <property type="entry name" value="TnpV"/>
    <property type="match status" value="1"/>
</dbReference>